<reference evidence="2" key="1">
    <citation type="submission" date="2023-03" db="EMBL/GenBank/DDBJ databases">
        <title>Massive genome expansion in bonnet fungi (Mycena s.s.) driven by repeated elements and novel gene families across ecological guilds.</title>
        <authorList>
            <consortium name="Lawrence Berkeley National Laboratory"/>
            <person name="Harder C.B."/>
            <person name="Miyauchi S."/>
            <person name="Viragh M."/>
            <person name="Kuo A."/>
            <person name="Thoen E."/>
            <person name="Andreopoulos B."/>
            <person name="Lu D."/>
            <person name="Skrede I."/>
            <person name="Drula E."/>
            <person name="Henrissat B."/>
            <person name="Morin E."/>
            <person name="Kohler A."/>
            <person name="Barry K."/>
            <person name="LaButti K."/>
            <person name="Morin E."/>
            <person name="Salamov A."/>
            <person name="Lipzen A."/>
            <person name="Mereny Z."/>
            <person name="Hegedus B."/>
            <person name="Baldrian P."/>
            <person name="Stursova M."/>
            <person name="Weitz H."/>
            <person name="Taylor A."/>
            <person name="Grigoriev I.V."/>
            <person name="Nagy L.G."/>
            <person name="Martin F."/>
            <person name="Kauserud H."/>
        </authorList>
    </citation>
    <scope>NUCLEOTIDE SEQUENCE</scope>
    <source>
        <strain evidence="2">CBHHK002</strain>
    </source>
</reference>
<feature type="compositionally biased region" description="Basic and acidic residues" evidence="1">
    <location>
        <begin position="65"/>
        <end position="80"/>
    </location>
</feature>
<organism evidence="2 3">
    <name type="scientific">Mycena albidolilacea</name>
    <dbReference type="NCBI Taxonomy" id="1033008"/>
    <lineage>
        <taxon>Eukaryota</taxon>
        <taxon>Fungi</taxon>
        <taxon>Dikarya</taxon>
        <taxon>Basidiomycota</taxon>
        <taxon>Agaricomycotina</taxon>
        <taxon>Agaricomycetes</taxon>
        <taxon>Agaricomycetidae</taxon>
        <taxon>Agaricales</taxon>
        <taxon>Marasmiineae</taxon>
        <taxon>Mycenaceae</taxon>
        <taxon>Mycena</taxon>
    </lineage>
</organism>
<dbReference type="Proteomes" id="UP001218218">
    <property type="component" value="Unassembled WGS sequence"/>
</dbReference>
<dbReference type="EMBL" id="JARIHO010000145">
    <property type="protein sequence ID" value="KAJ7301050.1"/>
    <property type="molecule type" value="Genomic_DNA"/>
</dbReference>
<protein>
    <submittedName>
        <fullName evidence="2">Uncharacterized protein</fullName>
    </submittedName>
</protein>
<name>A0AAD7E7F9_9AGAR</name>
<feature type="compositionally biased region" description="Polar residues" evidence="1">
    <location>
        <begin position="136"/>
        <end position="145"/>
    </location>
</feature>
<evidence type="ECO:0000313" key="3">
    <source>
        <dbReference type="Proteomes" id="UP001218218"/>
    </source>
</evidence>
<feature type="region of interest" description="Disordered" evidence="1">
    <location>
        <begin position="223"/>
        <end position="244"/>
    </location>
</feature>
<evidence type="ECO:0000256" key="1">
    <source>
        <dbReference type="SAM" id="MobiDB-lite"/>
    </source>
</evidence>
<feature type="region of interest" description="Disordered" evidence="1">
    <location>
        <begin position="99"/>
        <end position="179"/>
    </location>
</feature>
<sequence length="755" mass="83165">MFSGRKKDRSIQAQPNITGHFLVQRVRGSTSKSNKVLTLDKKTMFPLDDEDNGTEEGAAQGSAERIGESHRVTLDKRDKTVGTLPEAAASAATLVNIGRVSPKDPKDNGGSSHSISLGKRRRDDDAGNNDADVFLQRQTENTSTDPDGEEQGSRKRRRSDHFAQATMTPPSAGSGQQGTSDLFRARQAPLTEAAHYEQPGHGGDAPPIPSFMNYLSGEEISDHAAAPRTPVSASKANGGQASPSGLLHAEGIAYTPPRRRKKRPFFRGLPRIRMPLLDVGNGISKTFQPSSEGLLPDVPNDIEAKLKAGGCLLTIHEISPQADPCHTIRHGQDGIQFAAITADDLDEQDVQPTDVETNSPAKTGQAGIETAAKWESPVHSTRLRLRLKLSPEDEYTVTICYKFKFTIDSKCDLPVDTKNLERPLSQPEVVALIDFKVETQPGQTHVDQSYANMGVMAHRKKSIVDRHFLHRGFDRPDKTYKVGRQQQTSKGLTGVLGFISGHPVATATFAYGKSDQTMVDATDTKPMPRCLVDYSPGEEWDTDAESYTSYNITCQPQAIRMGHDGAEFHPLDVKVGMGINVHPSGLERPLPKISFINRNQILIRVVNPASKAEVRGIVVLISNYFENVRSDKKMVISEETEVNLTIASVNVSEAADHAFPSKATVQAPDPAQLHKLAAAPAVLRSSIPDHVVTTSRLRLLRDAKWRRVLLPMLEMPTSWMVEWQLSRAKAKKRKQEKERERKRESCHQENPPQIF</sequence>
<feature type="compositionally biased region" description="Polar residues" evidence="1">
    <location>
        <begin position="231"/>
        <end position="243"/>
    </location>
</feature>
<feature type="compositionally biased region" description="Polar residues" evidence="1">
    <location>
        <begin position="165"/>
        <end position="179"/>
    </location>
</feature>
<feature type="region of interest" description="Disordered" evidence="1">
    <location>
        <begin position="730"/>
        <end position="755"/>
    </location>
</feature>
<feature type="compositionally biased region" description="Basic and acidic residues" evidence="1">
    <location>
        <begin position="735"/>
        <end position="747"/>
    </location>
</feature>
<keyword evidence="3" id="KW-1185">Reference proteome</keyword>
<proteinExistence type="predicted"/>
<evidence type="ECO:0000313" key="2">
    <source>
        <dbReference type="EMBL" id="KAJ7301050.1"/>
    </source>
</evidence>
<gene>
    <name evidence="2" type="ORF">DFH08DRAFT_907491</name>
</gene>
<feature type="region of interest" description="Disordered" evidence="1">
    <location>
        <begin position="45"/>
        <end position="83"/>
    </location>
</feature>
<dbReference type="AlphaFoldDB" id="A0AAD7E7F9"/>
<accession>A0AAD7E7F9</accession>
<comment type="caution">
    <text evidence="2">The sequence shown here is derived from an EMBL/GenBank/DDBJ whole genome shotgun (WGS) entry which is preliminary data.</text>
</comment>